<dbReference type="GO" id="GO:0043546">
    <property type="term" value="F:molybdopterin cofactor binding"/>
    <property type="evidence" value="ECO:0007669"/>
    <property type="project" value="InterPro"/>
</dbReference>
<keyword evidence="4 12" id="KW-0001">2Fe-2S</keyword>
<proteinExistence type="inferred from homology"/>
<dbReference type="GO" id="GO:0016020">
    <property type="term" value="C:membrane"/>
    <property type="evidence" value="ECO:0007669"/>
    <property type="project" value="InterPro"/>
</dbReference>
<evidence type="ECO:0000256" key="13">
    <source>
        <dbReference type="SAM" id="MobiDB-lite"/>
    </source>
</evidence>
<dbReference type="InterPro" id="IPR054351">
    <property type="entry name" value="NADH_UbQ_OxRdtase_ferredoxin"/>
</dbReference>
<dbReference type="PROSITE" id="PS51669">
    <property type="entry name" value="4FE4S_MOW_BIS_MGD"/>
    <property type="match status" value="1"/>
</dbReference>
<feature type="compositionally biased region" description="Low complexity" evidence="13">
    <location>
        <begin position="717"/>
        <end position="726"/>
    </location>
</feature>
<dbReference type="InterPro" id="IPR006657">
    <property type="entry name" value="MoPterin_dinucl-bd_dom"/>
</dbReference>
<keyword evidence="10 12" id="KW-0520">NAD</keyword>
<dbReference type="SMART" id="SM00929">
    <property type="entry name" value="NADH-G_4Fe-4S_3"/>
    <property type="match status" value="1"/>
</dbReference>
<dbReference type="InterPro" id="IPR036010">
    <property type="entry name" value="2Fe-2S_ferredoxin-like_sf"/>
</dbReference>
<feature type="region of interest" description="Disordered" evidence="13">
    <location>
        <begin position="663"/>
        <end position="682"/>
    </location>
</feature>
<evidence type="ECO:0000256" key="1">
    <source>
        <dbReference type="ARBA" id="ARBA00001966"/>
    </source>
</evidence>
<feature type="domain" description="4Fe-4S His(Cys)3-ligated-type" evidence="16">
    <location>
        <begin position="102"/>
        <end position="141"/>
    </location>
</feature>
<dbReference type="EMBL" id="NQWI01000055">
    <property type="protein sequence ID" value="PDW02702.1"/>
    <property type="molecule type" value="Genomic_DNA"/>
</dbReference>
<evidence type="ECO:0000256" key="7">
    <source>
        <dbReference type="ARBA" id="ARBA00022967"/>
    </source>
</evidence>
<keyword evidence="8 12" id="KW-0408">Iron</keyword>
<dbReference type="SUPFAM" id="SSF53706">
    <property type="entry name" value="Formate dehydrogenase/DMSO reductase, domains 1-3"/>
    <property type="match status" value="1"/>
</dbReference>
<evidence type="ECO:0000256" key="4">
    <source>
        <dbReference type="ARBA" id="ARBA00022714"/>
    </source>
</evidence>
<keyword evidence="18" id="KW-1185">Reference proteome</keyword>
<evidence type="ECO:0000259" key="16">
    <source>
        <dbReference type="PROSITE" id="PS51839"/>
    </source>
</evidence>
<evidence type="ECO:0000313" key="17">
    <source>
        <dbReference type="EMBL" id="PDW02702.1"/>
    </source>
</evidence>
<dbReference type="Pfam" id="PF01568">
    <property type="entry name" value="Molydop_binding"/>
    <property type="match status" value="1"/>
</dbReference>
<reference evidence="18" key="1">
    <citation type="submission" date="2017-08" db="EMBL/GenBank/DDBJ databases">
        <authorList>
            <person name="Grouzdev D.S."/>
            <person name="Gaisin V.A."/>
            <person name="Rysina M.S."/>
            <person name="Gorlenko V.M."/>
        </authorList>
    </citation>
    <scope>NUCLEOTIDE SEQUENCE [LARGE SCALE GENOMIC DNA]</scope>
    <source>
        <strain evidence="18">Kir15-3F</strain>
    </source>
</reference>
<dbReference type="GO" id="GO:0051539">
    <property type="term" value="F:4 iron, 4 sulfur cluster binding"/>
    <property type="evidence" value="ECO:0007669"/>
    <property type="project" value="UniProtKB-KW"/>
</dbReference>
<dbReference type="InterPro" id="IPR006963">
    <property type="entry name" value="Mopterin_OxRdtase_4Fe-4S_dom"/>
</dbReference>
<keyword evidence="6 12" id="KW-0479">Metal-binding</keyword>
<dbReference type="PANTHER" id="PTHR43105">
    <property type="entry name" value="RESPIRATORY NITRATE REDUCTASE"/>
    <property type="match status" value="1"/>
</dbReference>
<dbReference type="Gene3D" id="3.10.20.740">
    <property type="match status" value="1"/>
</dbReference>
<organism evidence="17 18">
    <name type="scientific">Candidatus Viridilinea mediisalina</name>
    <dbReference type="NCBI Taxonomy" id="2024553"/>
    <lineage>
        <taxon>Bacteria</taxon>
        <taxon>Bacillati</taxon>
        <taxon>Chloroflexota</taxon>
        <taxon>Chloroflexia</taxon>
        <taxon>Chloroflexales</taxon>
        <taxon>Chloroflexineae</taxon>
        <taxon>Oscillochloridaceae</taxon>
        <taxon>Candidatus Viridilinea</taxon>
    </lineage>
</organism>
<comment type="function">
    <text evidence="12">NDH-1 shuttles electrons from NADH, via FMN and iron-sulfur (Fe-S) centers, to quinones in the respiratory chain. Couples the redox reaction to proton translocation (for every two electrons transferred, four hydrogen ions are translocated across the cytoplasmic membrane), and thus conserves the redox energy in a proton gradient.</text>
</comment>
<evidence type="ECO:0000256" key="12">
    <source>
        <dbReference type="RuleBase" id="RU003525"/>
    </source>
</evidence>
<dbReference type="InterPro" id="IPR006656">
    <property type="entry name" value="Mopterin_OxRdtase"/>
</dbReference>
<dbReference type="PANTHER" id="PTHR43105:SF12">
    <property type="entry name" value="NADH-QUINONE OXIDOREDUCTASE SUBUNIT G"/>
    <property type="match status" value="1"/>
</dbReference>
<dbReference type="PROSITE" id="PS00643">
    <property type="entry name" value="COMPLEX1_75K_3"/>
    <property type="match status" value="1"/>
</dbReference>
<dbReference type="InterPro" id="IPR001041">
    <property type="entry name" value="2Fe-2S_ferredoxin-type"/>
</dbReference>
<dbReference type="CDD" id="cd02775">
    <property type="entry name" value="MopB_CT"/>
    <property type="match status" value="1"/>
</dbReference>
<dbReference type="Pfam" id="PF22117">
    <property type="entry name" value="Fer4_Nqo3"/>
    <property type="match status" value="1"/>
</dbReference>
<dbReference type="Gene3D" id="2.20.25.90">
    <property type="entry name" value="ADC-like domains"/>
    <property type="match status" value="1"/>
</dbReference>
<dbReference type="SUPFAM" id="SSF50692">
    <property type="entry name" value="ADC-like"/>
    <property type="match status" value="1"/>
</dbReference>
<dbReference type="GO" id="GO:0046872">
    <property type="term" value="F:metal ion binding"/>
    <property type="evidence" value="ECO:0007669"/>
    <property type="project" value="UniProtKB-UniRule"/>
</dbReference>
<name>A0A2A6RI58_9CHLR</name>
<dbReference type="SMART" id="SM00926">
    <property type="entry name" value="Molybdop_Fe4S4"/>
    <property type="match status" value="1"/>
</dbReference>
<keyword evidence="3 12" id="KW-0004">4Fe-4S</keyword>
<evidence type="ECO:0000259" key="14">
    <source>
        <dbReference type="PROSITE" id="PS51085"/>
    </source>
</evidence>
<accession>A0A2A6RI58</accession>
<evidence type="ECO:0000256" key="2">
    <source>
        <dbReference type="ARBA" id="ARBA00005404"/>
    </source>
</evidence>
<keyword evidence="5 12" id="KW-0874">Quinone</keyword>
<dbReference type="InterPro" id="IPR010228">
    <property type="entry name" value="NADH_UbQ_OxRdtase_Gsu"/>
</dbReference>
<dbReference type="SUPFAM" id="SSF54292">
    <property type="entry name" value="2Fe-2S ferredoxin-like"/>
    <property type="match status" value="1"/>
</dbReference>
<dbReference type="RefSeq" id="WP_097644468.1">
    <property type="nucleotide sequence ID" value="NZ_NQWI01000055.1"/>
</dbReference>
<evidence type="ECO:0000256" key="5">
    <source>
        <dbReference type="ARBA" id="ARBA00022719"/>
    </source>
</evidence>
<dbReference type="InterPro" id="IPR019574">
    <property type="entry name" value="NADH_UbQ_OxRdtase_Gsu_4Fe4S-bd"/>
</dbReference>
<dbReference type="FunFam" id="3.10.20.740:FF:000005">
    <property type="entry name" value="NADH:ubiquinone oxidoreductase subunit"/>
    <property type="match status" value="1"/>
</dbReference>
<evidence type="ECO:0000313" key="18">
    <source>
        <dbReference type="Proteomes" id="UP000220527"/>
    </source>
</evidence>
<comment type="cofactor">
    <cofactor evidence="12">
        <name>[2Fe-2S] cluster</name>
        <dbReference type="ChEBI" id="CHEBI:190135"/>
    </cofactor>
    <text evidence="12">Binds 1 [2Fe-2S] cluster per subunit.</text>
</comment>
<dbReference type="Pfam" id="PF00384">
    <property type="entry name" value="Molybdopterin"/>
    <property type="match status" value="1"/>
</dbReference>
<dbReference type="Gene3D" id="3.30.70.20">
    <property type="match status" value="1"/>
</dbReference>
<feature type="region of interest" description="Disordered" evidence="13">
    <location>
        <begin position="717"/>
        <end position="742"/>
    </location>
</feature>
<evidence type="ECO:0000256" key="10">
    <source>
        <dbReference type="ARBA" id="ARBA00023027"/>
    </source>
</evidence>
<dbReference type="InterPro" id="IPR050123">
    <property type="entry name" value="Prok_molybdopt-oxidoreductase"/>
</dbReference>
<keyword evidence="9 12" id="KW-0411">Iron-sulfur</keyword>
<dbReference type="Gene3D" id="2.40.40.20">
    <property type="match status" value="1"/>
</dbReference>
<dbReference type="EC" id="7.1.1.-" evidence="12"/>
<gene>
    <name evidence="17" type="primary">nuoG</name>
    <name evidence="17" type="ORF">CJ255_12655</name>
</gene>
<comment type="similarity">
    <text evidence="2 12">Belongs to the complex I 75 kDa subunit family.</text>
</comment>
<evidence type="ECO:0000259" key="15">
    <source>
        <dbReference type="PROSITE" id="PS51669"/>
    </source>
</evidence>
<dbReference type="GO" id="GO:0003954">
    <property type="term" value="F:NADH dehydrogenase activity"/>
    <property type="evidence" value="ECO:0007669"/>
    <property type="project" value="TreeGrafter"/>
</dbReference>
<dbReference type="PROSITE" id="PS51839">
    <property type="entry name" value="4FE4S_HC3"/>
    <property type="match status" value="1"/>
</dbReference>
<dbReference type="PROSITE" id="PS00641">
    <property type="entry name" value="COMPLEX1_75K_1"/>
    <property type="match status" value="1"/>
</dbReference>
<dbReference type="GO" id="GO:0051537">
    <property type="term" value="F:2 iron, 2 sulfur cluster binding"/>
    <property type="evidence" value="ECO:0007669"/>
    <property type="project" value="UniProtKB-UniRule"/>
</dbReference>
<comment type="caution">
    <text evidence="17">The sequence shown here is derived from an EMBL/GenBank/DDBJ whole genome shotgun (WGS) entry which is preliminary data.</text>
</comment>
<dbReference type="Pfam" id="PF10588">
    <property type="entry name" value="NADH-G_4Fe-4S_3"/>
    <property type="match status" value="1"/>
</dbReference>
<comment type="catalytic activity">
    <reaction evidence="11 12">
        <text>a quinone + NADH + 5 H(+)(in) = a quinol + NAD(+) + 4 H(+)(out)</text>
        <dbReference type="Rhea" id="RHEA:57888"/>
        <dbReference type="ChEBI" id="CHEBI:15378"/>
        <dbReference type="ChEBI" id="CHEBI:24646"/>
        <dbReference type="ChEBI" id="CHEBI:57540"/>
        <dbReference type="ChEBI" id="CHEBI:57945"/>
        <dbReference type="ChEBI" id="CHEBI:132124"/>
    </reaction>
</comment>
<dbReference type="InterPro" id="IPR009010">
    <property type="entry name" value="Asp_de-COase-like_dom_sf"/>
</dbReference>
<feature type="domain" description="2Fe-2S ferredoxin-type" evidence="14">
    <location>
        <begin position="2"/>
        <end position="102"/>
    </location>
</feature>
<evidence type="ECO:0000256" key="8">
    <source>
        <dbReference type="ARBA" id="ARBA00023004"/>
    </source>
</evidence>
<dbReference type="AlphaFoldDB" id="A0A2A6RI58"/>
<dbReference type="CDD" id="cd00207">
    <property type="entry name" value="fer2"/>
    <property type="match status" value="1"/>
</dbReference>
<dbReference type="GO" id="GO:0042773">
    <property type="term" value="P:ATP synthesis coupled electron transport"/>
    <property type="evidence" value="ECO:0007669"/>
    <property type="project" value="InterPro"/>
</dbReference>
<dbReference type="InterPro" id="IPR006655">
    <property type="entry name" value="Mopterin_OxRdtase_prok_CS"/>
</dbReference>
<dbReference type="GO" id="GO:0048038">
    <property type="term" value="F:quinone binding"/>
    <property type="evidence" value="ECO:0007669"/>
    <property type="project" value="UniProtKB-UniRule"/>
</dbReference>
<dbReference type="PIRSF" id="PIRSF036643">
    <property type="entry name" value="FDH_alpha"/>
    <property type="match status" value="1"/>
</dbReference>
<dbReference type="PROSITE" id="PS00490">
    <property type="entry name" value="MOLYBDOPTERIN_PROK_2"/>
    <property type="match status" value="1"/>
</dbReference>
<dbReference type="Gene3D" id="3.40.228.10">
    <property type="entry name" value="Dimethylsulfoxide Reductase, domain 2"/>
    <property type="match status" value="1"/>
</dbReference>
<dbReference type="NCBIfam" id="TIGR01973">
    <property type="entry name" value="NuoG"/>
    <property type="match status" value="1"/>
</dbReference>
<evidence type="ECO:0000256" key="3">
    <source>
        <dbReference type="ARBA" id="ARBA00022485"/>
    </source>
</evidence>
<dbReference type="Pfam" id="PF13510">
    <property type="entry name" value="Fer2_4"/>
    <property type="match status" value="1"/>
</dbReference>
<dbReference type="SUPFAM" id="SSF54862">
    <property type="entry name" value="4Fe-4S ferredoxins"/>
    <property type="match status" value="1"/>
</dbReference>
<dbReference type="PROSITE" id="PS51085">
    <property type="entry name" value="2FE2S_FER_2"/>
    <property type="match status" value="1"/>
</dbReference>
<sequence length="929" mass="100160">MPDVTITVDGRSFSVPAGTNVVDAARMGGIAIPVFCYHPRMPAVGMCRMCLVQVGMPKLDPATRQPLMDAQGQPVIALMPKLQTGCTTPVSEGMVINTKTEEVQFAQKGVLEFLLTSHPLDCPVCDKGGECPLQNLTMEWGPGQSRFDYNDKVHFEKPVPLGDLILLDRERCILCSRCVRFQDELADDSVLGFDHRGRNWMIVSKSDPPFASKFSGNTTDICPVGALTTADFRFKARVWELSSKPGICTLCPVGCNLNFDMRHDRLMRVMPRENGAVNDIWLCDKGRFGHRFIEHESRLHAPLIRHGDHFVEASWEEALTLVAEKLAAVQSARGGSAIAGLAAPRLSNEDLYLFQRLFREQLGSNNLDHHLGSPDDGDHDDLGGLLAVGKGTNLMELGAGTTVLVFGADPEEEAPLYLLRLRALVQRGAQLFVANQRATKLERSATQALRYSVGGELALARALVRELLERGAAERIKLKHSGLDALRKQVLAQTPEQLAAAAGIAHEQIVALATALLEAEHGLIMYGAEARSAGLALIETLGALAVLSGNVGKPNSGMIALLPGGNSRGALDLGVRPDARPGYVLMPQRGLPAQQLWSAARDGHVRALWIAGLDPAACLPDAREALTAAEFVVVQELFMSETARMADVVLPAASVAERDGTYTNAERRVQRSRAARAPHGQSRPDWQIFQDVAQMLADMMVLPHPRVEAEGAKPAKAAKGAKTAKGQNEQVVTRPPEPPRWDYLTPDEVAAEIAERVPSYGGVTYEALAATGNPGVWGRQANEAVFYDGTSYENTEGIGIALPSLISTGRFTLSLSPRPAPVVKDERPLLLLAQPLAYGGDPLLRGSLLERQLAQPAIVISQSDAEKLNIQNGDRVRIVSAVGELSAAARVHADLPPGLVMVPAGLPGLCLSRIQTGPRTRVSLVKVVV</sequence>
<protein>
    <recommendedName>
        <fullName evidence="12">NADH-quinone oxidoreductase</fullName>
        <ecNumber evidence="12">7.1.1.-</ecNumber>
    </recommendedName>
</protein>
<dbReference type="Pfam" id="PF04879">
    <property type="entry name" value="Molybdop_Fe4S4"/>
    <property type="match status" value="1"/>
</dbReference>
<feature type="domain" description="4Fe-4S Mo/W bis-MGD-type" evidence="15">
    <location>
        <begin position="241"/>
        <end position="297"/>
    </location>
</feature>
<evidence type="ECO:0000256" key="11">
    <source>
        <dbReference type="ARBA" id="ARBA00047712"/>
    </source>
</evidence>
<dbReference type="Proteomes" id="UP000220527">
    <property type="component" value="Unassembled WGS sequence"/>
</dbReference>
<comment type="cofactor">
    <cofactor evidence="1 12">
        <name>[4Fe-4S] cluster</name>
        <dbReference type="ChEBI" id="CHEBI:49883"/>
    </cofactor>
</comment>
<evidence type="ECO:0000256" key="6">
    <source>
        <dbReference type="ARBA" id="ARBA00022723"/>
    </source>
</evidence>
<dbReference type="PROSITE" id="PS00642">
    <property type="entry name" value="COMPLEX1_75K_2"/>
    <property type="match status" value="1"/>
</dbReference>
<dbReference type="OrthoDB" id="9803192at2"/>
<dbReference type="GO" id="GO:0008137">
    <property type="term" value="F:NADH dehydrogenase (ubiquinone) activity"/>
    <property type="evidence" value="ECO:0007669"/>
    <property type="project" value="UniProtKB-UniRule"/>
</dbReference>
<dbReference type="InterPro" id="IPR000283">
    <property type="entry name" value="NADH_UbQ_OxRdtase_75kDa_su_CS"/>
</dbReference>
<keyword evidence="7 12" id="KW-1278">Translocase</keyword>
<evidence type="ECO:0000256" key="9">
    <source>
        <dbReference type="ARBA" id="ARBA00023014"/>
    </source>
</evidence>
<dbReference type="Gene3D" id="3.40.50.740">
    <property type="match status" value="1"/>
</dbReference>